<organism evidence="1 2">
    <name type="scientific">Musa acuminata subsp. malaccensis</name>
    <name type="common">Wild banana</name>
    <name type="synonym">Musa malaccensis</name>
    <dbReference type="NCBI Taxonomy" id="214687"/>
    <lineage>
        <taxon>Eukaryota</taxon>
        <taxon>Viridiplantae</taxon>
        <taxon>Streptophyta</taxon>
        <taxon>Embryophyta</taxon>
        <taxon>Tracheophyta</taxon>
        <taxon>Spermatophyta</taxon>
        <taxon>Magnoliopsida</taxon>
        <taxon>Liliopsida</taxon>
        <taxon>Zingiberales</taxon>
        <taxon>Musaceae</taxon>
        <taxon>Musa</taxon>
    </lineage>
</organism>
<reference evidence="1" key="1">
    <citation type="submission" date="2021-05" db="UniProtKB">
        <authorList>
            <consortium name="EnsemblPlants"/>
        </authorList>
    </citation>
    <scope>IDENTIFICATION</scope>
    <source>
        <strain evidence="1">subsp. malaccensis</strain>
    </source>
</reference>
<sequence>MRKSCFISYNRRIPNPDPCSNITSF</sequence>
<proteinExistence type="predicted"/>
<dbReference type="AlphaFoldDB" id="A0A804U657"/>
<dbReference type="Gramene" id="mito5_t00060.1">
    <property type="protein sequence ID" value="mito5_p00060.1"/>
    <property type="gene ID" value="mito5_g00060"/>
</dbReference>
<accession>A0A804U657</accession>
<evidence type="ECO:0000313" key="2">
    <source>
        <dbReference type="Proteomes" id="UP000012960"/>
    </source>
</evidence>
<keyword evidence="2" id="KW-1185">Reference proteome</keyword>
<dbReference type="Proteomes" id="UP000012960">
    <property type="component" value="Unplaced"/>
</dbReference>
<dbReference type="EnsemblPlants" id="mito5_t00060.1">
    <property type="protein sequence ID" value="mito5_p00060.1"/>
    <property type="gene ID" value="mito5_g00060"/>
</dbReference>
<protein>
    <submittedName>
        <fullName evidence="1">Uncharacterized protein</fullName>
    </submittedName>
</protein>
<name>A0A804U657_MUSAM</name>
<evidence type="ECO:0000313" key="1">
    <source>
        <dbReference type="EnsemblPlants" id="mito5_p00060.1"/>
    </source>
</evidence>
<dbReference type="InParanoid" id="A0A804U657"/>